<reference evidence="3 4" key="1">
    <citation type="submission" date="2015-12" db="EMBL/GenBank/DDBJ databases">
        <title>Draft genome of the nematode, Onchocerca flexuosa.</title>
        <authorList>
            <person name="Mitreva M."/>
        </authorList>
    </citation>
    <scope>NUCLEOTIDE SEQUENCE [LARGE SCALE GENOMIC DNA]</scope>
    <source>
        <strain evidence="3">Red Deer</strain>
    </source>
</reference>
<dbReference type="InterPro" id="IPR055119">
    <property type="entry name" value="Mig18_Fn1"/>
</dbReference>
<keyword evidence="4" id="KW-1185">Reference proteome</keyword>
<dbReference type="InterPro" id="IPR007110">
    <property type="entry name" value="Ig-like_dom"/>
</dbReference>
<sequence length="259" mass="29294">MCNTIVLSTAPLLLFILLSNFGRDTHAIACLYMGERHNHGDRWLSFKMSDVVRSAFIIECNVYPDGSWRADVVACQTPRGIEIHDGDEIVEDDMKLQCKKLPFGAYQIQKHYIIRNIDCEGHSFAGTHIVNCLTDTGIPLRLNTSVTLDGTRYNCAVHSNNFVTLTREFSRNFRIIPKTSPTYCTVNDTRKQIGETWIEDTNFIKKCNERAAITIKACTADGFTINLNSELTRNGKTYTCTRSNDGNREANFSSSWCNI</sequence>
<feature type="signal peptide" evidence="1">
    <location>
        <begin position="1"/>
        <end position="27"/>
    </location>
</feature>
<dbReference type="PANTHER" id="PTHR35572">
    <property type="entry name" value="PROTEIN CBG04538-RELATED"/>
    <property type="match status" value="1"/>
</dbReference>
<proteinExistence type="predicted"/>
<name>A0A238BYJ8_9BILA</name>
<dbReference type="Pfam" id="PF23003">
    <property type="entry name" value="Fn1_2"/>
    <property type="match status" value="2"/>
</dbReference>
<dbReference type="AlphaFoldDB" id="A0A238BYJ8"/>
<evidence type="ECO:0000313" key="3">
    <source>
        <dbReference type="EMBL" id="OZC09790.1"/>
    </source>
</evidence>
<dbReference type="Proteomes" id="UP000242913">
    <property type="component" value="Unassembled WGS sequence"/>
</dbReference>
<evidence type="ECO:0000313" key="4">
    <source>
        <dbReference type="Proteomes" id="UP000242913"/>
    </source>
</evidence>
<accession>A0A238BYJ8</accession>
<dbReference type="PANTHER" id="PTHR35572:SF6">
    <property type="entry name" value="IG-LIKE DOMAIN-CONTAINING PROTEIN"/>
    <property type="match status" value="1"/>
</dbReference>
<organism evidence="3 4">
    <name type="scientific">Onchocerca flexuosa</name>
    <dbReference type="NCBI Taxonomy" id="387005"/>
    <lineage>
        <taxon>Eukaryota</taxon>
        <taxon>Metazoa</taxon>
        <taxon>Ecdysozoa</taxon>
        <taxon>Nematoda</taxon>
        <taxon>Chromadorea</taxon>
        <taxon>Rhabditida</taxon>
        <taxon>Spirurina</taxon>
        <taxon>Spiruromorpha</taxon>
        <taxon>Filarioidea</taxon>
        <taxon>Onchocercidae</taxon>
        <taxon>Onchocerca</taxon>
    </lineage>
</organism>
<dbReference type="OrthoDB" id="5775142at2759"/>
<feature type="chain" id="PRO_5013302967" description="Ig-like domain-containing protein" evidence="1">
    <location>
        <begin position="28"/>
        <end position="259"/>
    </location>
</feature>
<dbReference type="EMBL" id="KZ269991">
    <property type="protein sequence ID" value="OZC09790.1"/>
    <property type="molecule type" value="Genomic_DNA"/>
</dbReference>
<feature type="domain" description="Ig-like" evidence="2">
    <location>
        <begin position="184"/>
        <end position="253"/>
    </location>
</feature>
<evidence type="ECO:0000259" key="2">
    <source>
        <dbReference type="PROSITE" id="PS50835"/>
    </source>
</evidence>
<protein>
    <recommendedName>
        <fullName evidence="2">Ig-like domain-containing protein</fullName>
    </recommendedName>
</protein>
<gene>
    <name evidence="3" type="ORF">X798_03193</name>
</gene>
<keyword evidence="1" id="KW-0732">Signal</keyword>
<evidence type="ECO:0000256" key="1">
    <source>
        <dbReference type="SAM" id="SignalP"/>
    </source>
</evidence>
<dbReference type="PROSITE" id="PS50835">
    <property type="entry name" value="IG_LIKE"/>
    <property type="match status" value="1"/>
</dbReference>
<dbReference type="InterPro" id="IPR040282">
    <property type="entry name" value="Mig-18-like"/>
</dbReference>